<organism evidence="9 10">
    <name type="scientific">Apodospora peruviana</name>
    <dbReference type="NCBI Taxonomy" id="516989"/>
    <lineage>
        <taxon>Eukaryota</taxon>
        <taxon>Fungi</taxon>
        <taxon>Dikarya</taxon>
        <taxon>Ascomycota</taxon>
        <taxon>Pezizomycotina</taxon>
        <taxon>Sordariomycetes</taxon>
        <taxon>Sordariomycetidae</taxon>
        <taxon>Sordariales</taxon>
        <taxon>Lasiosphaeriaceae</taxon>
        <taxon>Apodospora</taxon>
    </lineage>
</organism>
<feature type="transmembrane region" description="Helical" evidence="7">
    <location>
        <begin position="153"/>
        <end position="175"/>
    </location>
</feature>
<accession>A0AAE0LXV7</accession>
<evidence type="ECO:0000259" key="8">
    <source>
        <dbReference type="PROSITE" id="PS50850"/>
    </source>
</evidence>
<comment type="subcellular location">
    <subcellularLocation>
        <location evidence="1">Membrane</location>
        <topology evidence="1">Multi-pass membrane protein</topology>
    </subcellularLocation>
</comment>
<evidence type="ECO:0000256" key="7">
    <source>
        <dbReference type="SAM" id="Phobius"/>
    </source>
</evidence>
<reference evidence="9" key="2">
    <citation type="submission" date="2023-06" db="EMBL/GenBank/DDBJ databases">
        <authorList>
            <consortium name="Lawrence Berkeley National Laboratory"/>
            <person name="Haridas S."/>
            <person name="Hensen N."/>
            <person name="Bonometti L."/>
            <person name="Westerberg I."/>
            <person name="Brannstrom I.O."/>
            <person name="Guillou S."/>
            <person name="Cros-Aarteil S."/>
            <person name="Calhoun S."/>
            <person name="Kuo A."/>
            <person name="Mondo S."/>
            <person name="Pangilinan J."/>
            <person name="Riley R."/>
            <person name="Labutti K."/>
            <person name="Andreopoulos B."/>
            <person name="Lipzen A."/>
            <person name="Chen C."/>
            <person name="Yanf M."/>
            <person name="Daum C."/>
            <person name="Ng V."/>
            <person name="Clum A."/>
            <person name="Steindorff A."/>
            <person name="Ohm R."/>
            <person name="Martin F."/>
            <person name="Silar P."/>
            <person name="Natvig D."/>
            <person name="Lalanne C."/>
            <person name="Gautier V."/>
            <person name="Ament-Velasquez S.L."/>
            <person name="Kruys A."/>
            <person name="Hutchinson M.I."/>
            <person name="Powell A.J."/>
            <person name="Barry K."/>
            <person name="Miller A.N."/>
            <person name="Grigoriev I.V."/>
            <person name="Debuchy R."/>
            <person name="Gladieux P."/>
            <person name="Thoren M.H."/>
            <person name="Johannesson H."/>
        </authorList>
    </citation>
    <scope>NUCLEOTIDE SEQUENCE</scope>
    <source>
        <strain evidence="9">CBS 118394</strain>
    </source>
</reference>
<dbReference type="PANTHER" id="PTHR43791">
    <property type="entry name" value="PERMEASE-RELATED"/>
    <property type="match status" value="1"/>
</dbReference>
<dbReference type="GO" id="GO:0016020">
    <property type="term" value="C:membrane"/>
    <property type="evidence" value="ECO:0007669"/>
    <property type="project" value="UniProtKB-SubCell"/>
</dbReference>
<dbReference type="Pfam" id="PF07690">
    <property type="entry name" value="MFS_1"/>
    <property type="match status" value="1"/>
</dbReference>
<feature type="transmembrane region" description="Helical" evidence="7">
    <location>
        <begin position="381"/>
        <end position="402"/>
    </location>
</feature>
<keyword evidence="3 7" id="KW-0812">Transmembrane</keyword>
<evidence type="ECO:0000313" key="10">
    <source>
        <dbReference type="Proteomes" id="UP001283341"/>
    </source>
</evidence>
<feature type="domain" description="Major facilitator superfamily (MFS) profile" evidence="8">
    <location>
        <begin position="61"/>
        <end position="471"/>
    </location>
</feature>
<keyword evidence="5 7" id="KW-0472">Membrane</keyword>
<evidence type="ECO:0000256" key="3">
    <source>
        <dbReference type="ARBA" id="ARBA00022692"/>
    </source>
</evidence>
<reference evidence="9" key="1">
    <citation type="journal article" date="2023" name="Mol. Phylogenet. Evol.">
        <title>Genome-scale phylogeny and comparative genomics of the fungal order Sordariales.</title>
        <authorList>
            <person name="Hensen N."/>
            <person name="Bonometti L."/>
            <person name="Westerberg I."/>
            <person name="Brannstrom I.O."/>
            <person name="Guillou S."/>
            <person name="Cros-Aarteil S."/>
            <person name="Calhoun S."/>
            <person name="Haridas S."/>
            <person name="Kuo A."/>
            <person name="Mondo S."/>
            <person name="Pangilinan J."/>
            <person name="Riley R."/>
            <person name="LaButti K."/>
            <person name="Andreopoulos B."/>
            <person name="Lipzen A."/>
            <person name="Chen C."/>
            <person name="Yan M."/>
            <person name="Daum C."/>
            <person name="Ng V."/>
            <person name="Clum A."/>
            <person name="Steindorff A."/>
            <person name="Ohm R.A."/>
            <person name="Martin F."/>
            <person name="Silar P."/>
            <person name="Natvig D.O."/>
            <person name="Lalanne C."/>
            <person name="Gautier V."/>
            <person name="Ament-Velasquez S.L."/>
            <person name="Kruys A."/>
            <person name="Hutchinson M.I."/>
            <person name="Powell A.J."/>
            <person name="Barry K."/>
            <person name="Miller A.N."/>
            <person name="Grigoriev I.V."/>
            <person name="Debuchy R."/>
            <person name="Gladieux P."/>
            <person name="Hiltunen Thoren M."/>
            <person name="Johannesson H."/>
        </authorList>
    </citation>
    <scope>NUCLEOTIDE SEQUENCE</scope>
    <source>
        <strain evidence="9">CBS 118394</strain>
    </source>
</reference>
<dbReference type="GO" id="GO:0022857">
    <property type="term" value="F:transmembrane transporter activity"/>
    <property type="evidence" value="ECO:0007669"/>
    <property type="project" value="InterPro"/>
</dbReference>
<evidence type="ECO:0000256" key="1">
    <source>
        <dbReference type="ARBA" id="ARBA00004141"/>
    </source>
</evidence>
<name>A0AAE0LXV7_9PEZI</name>
<evidence type="ECO:0000256" key="2">
    <source>
        <dbReference type="ARBA" id="ARBA00022448"/>
    </source>
</evidence>
<evidence type="ECO:0000256" key="5">
    <source>
        <dbReference type="ARBA" id="ARBA00023136"/>
    </source>
</evidence>
<dbReference type="Proteomes" id="UP001283341">
    <property type="component" value="Unassembled WGS sequence"/>
</dbReference>
<dbReference type="InterPro" id="IPR036259">
    <property type="entry name" value="MFS_trans_sf"/>
</dbReference>
<dbReference type="EMBL" id="JAUEDM010000021">
    <property type="protein sequence ID" value="KAK3311793.1"/>
    <property type="molecule type" value="Genomic_DNA"/>
</dbReference>
<evidence type="ECO:0000256" key="4">
    <source>
        <dbReference type="ARBA" id="ARBA00022989"/>
    </source>
</evidence>
<dbReference type="AlphaFoldDB" id="A0AAE0LXV7"/>
<protein>
    <submittedName>
        <fullName evidence="9">Major facilitator superfamily domain-containing protein</fullName>
    </submittedName>
</protein>
<gene>
    <name evidence="9" type="ORF">B0H66DRAFT_171761</name>
</gene>
<dbReference type="FunFam" id="1.20.1250.20:FF:000068">
    <property type="entry name" value="MFS general substrate transporter"/>
    <property type="match status" value="1"/>
</dbReference>
<proteinExistence type="inferred from homology"/>
<dbReference type="SUPFAM" id="SSF103473">
    <property type="entry name" value="MFS general substrate transporter"/>
    <property type="match status" value="1"/>
</dbReference>
<feature type="transmembrane region" description="Helical" evidence="7">
    <location>
        <begin position="187"/>
        <end position="209"/>
    </location>
</feature>
<dbReference type="FunFam" id="1.20.1250.20:FF:000018">
    <property type="entry name" value="MFS transporter permease"/>
    <property type="match status" value="1"/>
</dbReference>
<comment type="similarity">
    <text evidence="6">Belongs to the major facilitator superfamily. Allantoate permease family.</text>
</comment>
<dbReference type="CDD" id="cd17327">
    <property type="entry name" value="MFS_FEN2_like"/>
    <property type="match status" value="1"/>
</dbReference>
<evidence type="ECO:0000256" key="6">
    <source>
        <dbReference type="ARBA" id="ARBA00037968"/>
    </source>
</evidence>
<sequence>MGVPSPASALLEENGNKARNEKNNGHTSGSDVDAASVQPAAIETLDPAAEHRLLMKLDAVFVPIIMLVYLSCFLDRSNIGNAKIAGMPEDIGASPAEFSTAVSIFYATYVAFEAPWAILLKKLTPRYLLTGLCVVWSLTTIFTGFVTSIGGLYAARLVLGACEGGLFPGLNLYLTMVYKREEQARRVSYLFVCTALSGAFGGLLAYVILKMDGLAGLQGWKWIYIIEGIFSVLIGFVIWFGLPNDPTNAYFLNDEEKRMMRVRAAQRAQYMGSEEFSWEEIRIELKDPKMWISGGIQFCQDILLYGFSTFLPSIIRSMGYDSLESQYLTIPVYVLGGLCFLLVAYVSDRLCIRGPFVALANIFGIIGYILILCPTSNQVKFFGTFLCAIAVYNGPGLNLTWLNVNVAPHYRRAAAIGFQQTIGNTAGIVAGQIYRTSPYVLGNAFSVGALCLAQLLIAAKWLYIRSLNEKKRKIESGRCQTIEVSRLVIALWISSIIYKKDHHPSVPDYNQLVVRQHI</sequence>
<feature type="transmembrane region" description="Helical" evidence="7">
    <location>
        <begin position="327"/>
        <end position="346"/>
    </location>
</feature>
<dbReference type="Gene3D" id="1.20.1250.20">
    <property type="entry name" value="MFS general substrate transporter like domains"/>
    <property type="match status" value="2"/>
</dbReference>
<dbReference type="InterPro" id="IPR020846">
    <property type="entry name" value="MFS_dom"/>
</dbReference>
<evidence type="ECO:0000313" key="9">
    <source>
        <dbReference type="EMBL" id="KAK3311793.1"/>
    </source>
</evidence>
<keyword evidence="10" id="KW-1185">Reference proteome</keyword>
<dbReference type="PROSITE" id="PS50850">
    <property type="entry name" value="MFS"/>
    <property type="match status" value="1"/>
</dbReference>
<feature type="transmembrane region" description="Helical" evidence="7">
    <location>
        <begin position="352"/>
        <end position="374"/>
    </location>
</feature>
<feature type="transmembrane region" description="Helical" evidence="7">
    <location>
        <begin position="127"/>
        <end position="147"/>
    </location>
</feature>
<dbReference type="InterPro" id="IPR011701">
    <property type="entry name" value="MFS"/>
</dbReference>
<comment type="caution">
    <text evidence="9">The sequence shown here is derived from an EMBL/GenBank/DDBJ whole genome shotgun (WGS) entry which is preliminary data.</text>
</comment>
<keyword evidence="4 7" id="KW-1133">Transmembrane helix</keyword>
<feature type="transmembrane region" description="Helical" evidence="7">
    <location>
        <begin position="221"/>
        <end position="242"/>
    </location>
</feature>
<feature type="transmembrane region" description="Helical" evidence="7">
    <location>
        <begin position="444"/>
        <end position="463"/>
    </location>
</feature>
<keyword evidence="2" id="KW-0813">Transport</keyword>
<dbReference type="PANTHER" id="PTHR43791:SF24">
    <property type="entry name" value="NICOTINIC ACID PLASMA MEMBRANE TRANSPORTER"/>
    <property type="match status" value="1"/>
</dbReference>